<dbReference type="InterPro" id="IPR050445">
    <property type="entry name" value="Bact_polysacc_biosynth/exp"/>
</dbReference>
<evidence type="ECO:0000256" key="6">
    <source>
        <dbReference type="ARBA" id="ARBA00022519"/>
    </source>
</evidence>
<dbReference type="CDD" id="cd05387">
    <property type="entry name" value="BY-kinase"/>
    <property type="match status" value="1"/>
</dbReference>
<dbReference type="EC" id="2.7.10.2" evidence="4"/>
<evidence type="ECO:0000259" key="19">
    <source>
        <dbReference type="Pfam" id="PF13614"/>
    </source>
</evidence>
<keyword evidence="7" id="KW-0808">Transferase</keyword>
<dbReference type="EMBL" id="BMGJ01000002">
    <property type="protein sequence ID" value="GGD54204.1"/>
    <property type="molecule type" value="Genomic_DNA"/>
</dbReference>
<dbReference type="InterPro" id="IPR027417">
    <property type="entry name" value="P-loop_NTPase"/>
</dbReference>
<protein>
    <recommendedName>
        <fullName evidence="4">non-specific protein-tyrosine kinase</fullName>
        <ecNumber evidence="4">2.7.10.2</ecNumber>
    </recommendedName>
</protein>
<keyword evidence="13 17" id="KW-0472">Membrane</keyword>
<evidence type="ECO:0000256" key="10">
    <source>
        <dbReference type="ARBA" id="ARBA00022777"/>
    </source>
</evidence>
<feature type="coiled-coil region" evidence="16">
    <location>
        <begin position="327"/>
        <end position="364"/>
    </location>
</feature>
<keyword evidence="8 17" id="KW-0812">Transmembrane</keyword>
<dbReference type="SUPFAM" id="SSF52540">
    <property type="entry name" value="P-loop containing nucleoside triphosphate hydrolases"/>
    <property type="match status" value="1"/>
</dbReference>
<reference evidence="22" key="1">
    <citation type="journal article" date="2019" name="Int. J. Syst. Evol. Microbiol.">
        <title>The Global Catalogue of Microorganisms (GCM) 10K type strain sequencing project: providing services to taxonomists for standard genome sequencing and annotation.</title>
        <authorList>
            <consortium name="The Broad Institute Genomics Platform"/>
            <consortium name="The Broad Institute Genome Sequencing Center for Infectious Disease"/>
            <person name="Wu L."/>
            <person name="Ma J."/>
        </authorList>
    </citation>
    <scope>NUCLEOTIDE SEQUENCE [LARGE SCALE GENOMIC DNA]</scope>
    <source>
        <strain evidence="22">CGMCC 1.12923</strain>
    </source>
</reference>
<sequence length="681" mass="77204">MIQGDHTQEQNTPAANGFSAGQLVLFMWNRKWRILLMTILITALLGYFILQLPKVYQASSTLLLGGADKGMPLSGINLLPNAKDAKMETYIEFMHSRAFTQILIDDLELKQASEYTGTDADILRRFQTNLSINQVRNTDMLKVSFASYSPELAQRVANSIGPAFFEFHAKLQQQKVLNSSERLNIQLVEIQARLSETEQNYQQYLDRNHIVDLRAQISMLQDQVSELVREQLKQQQQLSEARIHLTQIESAGDNYQAILSHPWVTKSAQVEQSRRHYLAQSNAMAQVSQRYKYKHPKYQRASRNMEDARDELYKRIDEQVTALSQFIQAVEARDQELSEEINNHKSAIRELGEHQLTMARLEQEMTGTQKIHEAFMSKLQEMEMLKDMGDNKEFAVVDQAQLPDVPSKPNTRSLLFFAGCFALVFSSGFWFVLSLIGDHRARLMQEVKLLDLPVLSMLPRLGKAHRKRKSRPLRGLLGETDYHYSEGIRALRTSILINHNLPKTSIIAITSVKAGQGKASIVSNLADSLSNIEPVLLADIDLRAPSMARAYNLEQGQPGLTEFFDGHEKISNCLYRRNNNRLTLLPSGSIPSDPLALISTNRFRDFLRRLNSKFPRILMEAPPVQSVSDALILSRLADGVIVVCDMENTQSGELTEMVQNLRETNTLLLGVVLNKVKKLPG</sequence>
<evidence type="ECO:0000256" key="12">
    <source>
        <dbReference type="ARBA" id="ARBA00022989"/>
    </source>
</evidence>
<keyword evidence="9" id="KW-0547">Nucleotide-binding</keyword>
<evidence type="ECO:0000256" key="17">
    <source>
        <dbReference type="SAM" id="Phobius"/>
    </source>
</evidence>
<keyword evidence="16" id="KW-0175">Coiled coil</keyword>
<evidence type="ECO:0000256" key="9">
    <source>
        <dbReference type="ARBA" id="ARBA00022741"/>
    </source>
</evidence>
<keyword evidence="22" id="KW-1185">Reference proteome</keyword>
<comment type="caution">
    <text evidence="21">The sequence shown here is derived from an EMBL/GenBank/DDBJ whole genome shotgun (WGS) entry which is preliminary data.</text>
</comment>
<evidence type="ECO:0000256" key="2">
    <source>
        <dbReference type="ARBA" id="ARBA00007316"/>
    </source>
</evidence>
<evidence type="ECO:0000313" key="21">
    <source>
        <dbReference type="EMBL" id="GGD54204.1"/>
    </source>
</evidence>
<dbReference type="InterPro" id="IPR025669">
    <property type="entry name" value="AAA_dom"/>
</dbReference>
<dbReference type="InterPro" id="IPR005702">
    <property type="entry name" value="Wzc-like_C"/>
</dbReference>
<keyword evidence="12 17" id="KW-1133">Transmembrane helix</keyword>
<dbReference type="Pfam" id="PF13614">
    <property type="entry name" value="AAA_31"/>
    <property type="match status" value="1"/>
</dbReference>
<comment type="similarity">
    <text evidence="2">Belongs to the CpsD/CapB family.</text>
</comment>
<feature type="domain" description="Polysaccharide chain length determinant N-terminal" evidence="18">
    <location>
        <begin position="22"/>
        <end position="107"/>
    </location>
</feature>
<dbReference type="RefSeq" id="WP_099033072.1">
    <property type="nucleotide sequence ID" value="NZ_BMGJ01000002.1"/>
</dbReference>
<evidence type="ECO:0000256" key="13">
    <source>
        <dbReference type="ARBA" id="ARBA00023136"/>
    </source>
</evidence>
<feature type="transmembrane region" description="Helical" evidence="17">
    <location>
        <begin position="32"/>
        <end position="50"/>
    </location>
</feature>
<comment type="catalytic activity">
    <reaction evidence="15">
        <text>L-tyrosyl-[protein] + ATP = O-phospho-L-tyrosyl-[protein] + ADP + H(+)</text>
        <dbReference type="Rhea" id="RHEA:10596"/>
        <dbReference type="Rhea" id="RHEA-COMP:10136"/>
        <dbReference type="Rhea" id="RHEA-COMP:20101"/>
        <dbReference type="ChEBI" id="CHEBI:15378"/>
        <dbReference type="ChEBI" id="CHEBI:30616"/>
        <dbReference type="ChEBI" id="CHEBI:46858"/>
        <dbReference type="ChEBI" id="CHEBI:61978"/>
        <dbReference type="ChEBI" id="CHEBI:456216"/>
        <dbReference type="EC" id="2.7.10.2"/>
    </reaction>
</comment>
<evidence type="ECO:0000259" key="20">
    <source>
        <dbReference type="Pfam" id="PF13807"/>
    </source>
</evidence>
<evidence type="ECO:0000256" key="7">
    <source>
        <dbReference type="ARBA" id="ARBA00022679"/>
    </source>
</evidence>
<evidence type="ECO:0000256" key="5">
    <source>
        <dbReference type="ARBA" id="ARBA00022475"/>
    </source>
</evidence>
<dbReference type="Pfam" id="PF13807">
    <property type="entry name" value="GNVR"/>
    <property type="match status" value="1"/>
</dbReference>
<dbReference type="PANTHER" id="PTHR32309">
    <property type="entry name" value="TYROSINE-PROTEIN KINASE"/>
    <property type="match status" value="1"/>
</dbReference>
<accession>A0ABQ1R0V1</accession>
<dbReference type="InterPro" id="IPR003856">
    <property type="entry name" value="LPS_length_determ_N"/>
</dbReference>
<dbReference type="Proteomes" id="UP000614272">
    <property type="component" value="Unassembled WGS sequence"/>
</dbReference>
<keyword evidence="6" id="KW-0997">Cell inner membrane</keyword>
<dbReference type="Gene3D" id="3.40.50.300">
    <property type="entry name" value="P-loop containing nucleotide triphosphate hydrolases"/>
    <property type="match status" value="1"/>
</dbReference>
<organism evidence="21 22">
    <name type="scientific">Lacimicrobium alkaliphilum</name>
    <dbReference type="NCBI Taxonomy" id="1526571"/>
    <lineage>
        <taxon>Bacteria</taxon>
        <taxon>Pseudomonadati</taxon>
        <taxon>Pseudomonadota</taxon>
        <taxon>Gammaproteobacteria</taxon>
        <taxon>Alteromonadales</taxon>
        <taxon>Alteromonadaceae</taxon>
        <taxon>Lacimicrobium</taxon>
    </lineage>
</organism>
<keyword evidence="11" id="KW-0067">ATP-binding</keyword>
<evidence type="ECO:0000256" key="15">
    <source>
        <dbReference type="ARBA" id="ARBA00051245"/>
    </source>
</evidence>
<evidence type="ECO:0000256" key="16">
    <source>
        <dbReference type="SAM" id="Coils"/>
    </source>
</evidence>
<keyword evidence="10" id="KW-0418">Kinase</keyword>
<comment type="subcellular location">
    <subcellularLocation>
        <location evidence="1">Cell inner membrane</location>
        <topology evidence="1">Multi-pass membrane protein</topology>
    </subcellularLocation>
</comment>
<feature type="domain" description="AAA" evidence="19">
    <location>
        <begin position="505"/>
        <end position="663"/>
    </location>
</feature>
<dbReference type="Pfam" id="PF02706">
    <property type="entry name" value="Wzz"/>
    <property type="match status" value="1"/>
</dbReference>
<evidence type="ECO:0000256" key="14">
    <source>
        <dbReference type="ARBA" id="ARBA00023137"/>
    </source>
</evidence>
<evidence type="ECO:0000259" key="18">
    <source>
        <dbReference type="Pfam" id="PF02706"/>
    </source>
</evidence>
<evidence type="ECO:0000256" key="8">
    <source>
        <dbReference type="ARBA" id="ARBA00022692"/>
    </source>
</evidence>
<comment type="similarity">
    <text evidence="3">Belongs to the etk/wzc family.</text>
</comment>
<evidence type="ECO:0000256" key="11">
    <source>
        <dbReference type="ARBA" id="ARBA00022840"/>
    </source>
</evidence>
<proteinExistence type="inferred from homology"/>
<dbReference type="InterPro" id="IPR032807">
    <property type="entry name" value="GNVR"/>
</dbReference>
<feature type="domain" description="Tyrosine-protein kinase G-rich" evidence="20">
    <location>
        <begin position="356"/>
        <end position="432"/>
    </location>
</feature>
<feature type="transmembrane region" description="Helical" evidence="17">
    <location>
        <begin position="414"/>
        <end position="436"/>
    </location>
</feature>
<dbReference type="NCBIfam" id="TIGR01007">
    <property type="entry name" value="eps_fam"/>
    <property type="match status" value="1"/>
</dbReference>
<keyword evidence="5" id="KW-1003">Cell membrane</keyword>
<keyword evidence="14" id="KW-0829">Tyrosine-protein kinase</keyword>
<dbReference type="PANTHER" id="PTHR32309:SF13">
    <property type="entry name" value="FERRIC ENTEROBACTIN TRANSPORT PROTEIN FEPE"/>
    <property type="match status" value="1"/>
</dbReference>
<evidence type="ECO:0000256" key="3">
    <source>
        <dbReference type="ARBA" id="ARBA00008883"/>
    </source>
</evidence>
<evidence type="ECO:0000256" key="1">
    <source>
        <dbReference type="ARBA" id="ARBA00004429"/>
    </source>
</evidence>
<evidence type="ECO:0000256" key="4">
    <source>
        <dbReference type="ARBA" id="ARBA00011903"/>
    </source>
</evidence>
<evidence type="ECO:0000313" key="22">
    <source>
        <dbReference type="Proteomes" id="UP000614272"/>
    </source>
</evidence>
<name>A0ABQ1R0V1_9ALTE</name>
<gene>
    <name evidence="21" type="ORF">GCM10011357_07360</name>
</gene>
<feature type="coiled-coil region" evidence="16">
    <location>
        <begin position="180"/>
        <end position="230"/>
    </location>
</feature>